<accession>A0A8H6IXS2</accession>
<comment type="caution">
    <text evidence="2">The sequence shown here is derived from an EMBL/GenBank/DDBJ whole genome shotgun (WGS) entry which is preliminary data.</text>
</comment>
<sequence>FYRQSEPNVQAKERYIDQVVRVLGVLDGILKDREYLVGDKFTYADLSFIPWNRVALGAPFFKDELWDKYDIGSRFPKFVAWHERLSSRPSVKVAYEP</sequence>
<dbReference type="Pfam" id="PF00043">
    <property type="entry name" value="GST_C"/>
    <property type="match status" value="1"/>
</dbReference>
<keyword evidence="3" id="KW-1185">Reference proteome</keyword>
<dbReference type="OrthoDB" id="422574at2759"/>
<feature type="non-terminal residue" evidence="2">
    <location>
        <position position="97"/>
    </location>
</feature>
<reference evidence="2" key="1">
    <citation type="journal article" date="2020" name="Phytopathology">
        <title>Genome Sequence Resources of Colletotrichum truncatum, C. plurivorum, C. musicola, and C. sojae: Four Species Pathogenic to Soybean (Glycine max).</title>
        <authorList>
            <person name="Rogerio F."/>
            <person name="Boufleur T.R."/>
            <person name="Ciampi-Guillardi M."/>
            <person name="Sukno S.A."/>
            <person name="Thon M.R."/>
            <person name="Massola Junior N.S."/>
            <person name="Baroncelli R."/>
        </authorList>
    </citation>
    <scope>NUCLEOTIDE SEQUENCE</scope>
    <source>
        <strain evidence="2">LFN0074</strain>
    </source>
</reference>
<evidence type="ECO:0000313" key="2">
    <source>
        <dbReference type="EMBL" id="KAF6802829.1"/>
    </source>
</evidence>
<dbReference type="PANTHER" id="PTHR44051:SF3">
    <property type="entry name" value="TRANSCRIPTIONAL REGULATOR URE2"/>
    <property type="match status" value="1"/>
</dbReference>
<organism evidence="2 3">
    <name type="scientific">Colletotrichum musicola</name>
    <dbReference type="NCBI Taxonomy" id="2175873"/>
    <lineage>
        <taxon>Eukaryota</taxon>
        <taxon>Fungi</taxon>
        <taxon>Dikarya</taxon>
        <taxon>Ascomycota</taxon>
        <taxon>Pezizomycotina</taxon>
        <taxon>Sordariomycetes</taxon>
        <taxon>Hypocreomycetidae</taxon>
        <taxon>Glomerellales</taxon>
        <taxon>Glomerellaceae</taxon>
        <taxon>Colletotrichum</taxon>
        <taxon>Colletotrichum orchidearum species complex</taxon>
    </lineage>
</organism>
<dbReference type="EMBL" id="WIGM01001239">
    <property type="protein sequence ID" value="KAF6802829.1"/>
    <property type="molecule type" value="Genomic_DNA"/>
</dbReference>
<dbReference type="InterPro" id="IPR036282">
    <property type="entry name" value="Glutathione-S-Trfase_C_sf"/>
</dbReference>
<gene>
    <name evidence="2" type="ORF">CMUS01_15251</name>
</gene>
<dbReference type="SUPFAM" id="SSF47616">
    <property type="entry name" value="GST C-terminal domain-like"/>
    <property type="match status" value="1"/>
</dbReference>
<dbReference type="InterPro" id="IPR004046">
    <property type="entry name" value="GST_C"/>
</dbReference>
<feature type="domain" description="GST C-terminal" evidence="1">
    <location>
        <begin position="1"/>
        <end position="97"/>
    </location>
</feature>
<dbReference type="InterPro" id="IPR010987">
    <property type="entry name" value="Glutathione-S-Trfase_C-like"/>
</dbReference>
<evidence type="ECO:0000259" key="1">
    <source>
        <dbReference type="PROSITE" id="PS50405"/>
    </source>
</evidence>
<dbReference type="GO" id="GO:0016740">
    <property type="term" value="F:transferase activity"/>
    <property type="evidence" value="ECO:0007669"/>
    <property type="project" value="UniProtKB-KW"/>
</dbReference>
<dbReference type="PROSITE" id="PS50405">
    <property type="entry name" value="GST_CTER"/>
    <property type="match status" value="1"/>
</dbReference>
<dbReference type="AlphaFoldDB" id="A0A8H6IXS2"/>
<protein>
    <submittedName>
        <fullName evidence="2">Glutathione s-transferase ii</fullName>
    </submittedName>
</protein>
<dbReference type="Gene3D" id="1.20.1050.10">
    <property type="match status" value="1"/>
</dbReference>
<dbReference type="Proteomes" id="UP000639643">
    <property type="component" value="Unassembled WGS sequence"/>
</dbReference>
<keyword evidence="2" id="KW-0808">Transferase</keyword>
<name>A0A8H6IXS2_9PEZI</name>
<dbReference type="PANTHER" id="PTHR44051">
    <property type="entry name" value="GLUTATHIONE S-TRANSFERASE-RELATED"/>
    <property type="match status" value="1"/>
</dbReference>
<proteinExistence type="predicted"/>
<evidence type="ECO:0000313" key="3">
    <source>
        <dbReference type="Proteomes" id="UP000639643"/>
    </source>
</evidence>